<dbReference type="InterPro" id="IPR017938">
    <property type="entry name" value="Riboflavin_synthase-like_b-brl"/>
</dbReference>
<evidence type="ECO:0000256" key="1">
    <source>
        <dbReference type="ARBA" id="ARBA00004651"/>
    </source>
</evidence>
<organism evidence="11 12">
    <name type="scientific">Hirsutella minnesotensis 3608</name>
    <dbReference type="NCBI Taxonomy" id="1043627"/>
    <lineage>
        <taxon>Eukaryota</taxon>
        <taxon>Fungi</taxon>
        <taxon>Dikarya</taxon>
        <taxon>Ascomycota</taxon>
        <taxon>Pezizomycotina</taxon>
        <taxon>Sordariomycetes</taxon>
        <taxon>Hypocreomycetidae</taxon>
        <taxon>Hypocreales</taxon>
        <taxon>Ophiocordycipitaceae</taxon>
        <taxon>Hirsutella</taxon>
    </lineage>
</organism>
<evidence type="ECO:0000313" key="11">
    <source>
        <dbReference type="EMBL" id="KJZ69509.1"/>
    </source>
</evidence>
<keyword evidence="4" id="KW-0813">Transport</keyword>
<comment type="similarity">
    <text evidence="2">Belongs to the ferric reductase (FRE) family.</text>
</comment>
<comment type="catalytic activity">
    <reaction evidence="8">
        <text>2 a Fe(II)-siderophore + NADP(+) + H(+) = 2 a Fe(III)-siderophore + NADPH</text>
        <dbReference type="Rhea" id="RHEA:28795"/>
        <dbReference type="Rhea" id="RHEA-COMP:11342"/>
        <dbReference type="Rhea" id="RHEA-COMP:11344"/>
        <dbReference type="ChEBI" id="CHEBI:15378"/>
        <dbReference type="ChEBI" id="CHEBI:29033"/>
        <dbReference type="ChEBI" id="CHEBI:29034"/>
        <dbReference type="ChEBI" id="CHEBI:57783"/>
        <dbReference type="ChEBI" id="CHEBI:58349"/>
        <dbReference type="EC" id="1.16.1.9"/>
    </reaction>
</comment>
<keyword evidence="12" id="KW-1185">Reference proteome</keyword>
<dbReference type="InterPro" id="IPR013112">
    <property type="entry name" value="FAD-bd_8"/>
</dbReference>
<evidence type="ECO:0000313" key="12">
    <source>
        <dbReference type="Proteomes" id="UP000054481"/>
    </source>
</evidence>
<dbReference type="CDD" id="cd06186">
    <property type="entry name" value="NOX_Duox_like_FAD_NADP"/>
    <property type="match status" value="1"/>
</dbReference>
<dbReference type="Proteomes" id="UP000054481">
    <property type="component" value="Unassembled WGS sequence"/>
</dbReference>
<dbReference type="SUPFAM" id="SSF63380">
    <property type="entry name" value="Riboflavin synthase domain-like"/>
    <property type="match status" value="1"/>
</dbReference>
<dbReference type="InterPro" id="IPR017927">
    <property type="entry name" value="FAD-bd_FR_type"/>
</dbReference>
<dbReference type="Pfam" id="PF08030">
    <property type="entry name" value="NAD_binding_6"/>
    <property type="match status" value="1"/>
</dbReference>
<dbReference type="GO" id="GO:0006826">
    <property type="term" value="P:iron ion transport"/>
    <property type="evidence" value="ECO:0007669"/>
    <property type="project" value="TreeGrafter"/>
</dbReference>
<keyword evidence="9" id="KW-0472">Membrane</keyword>
<dbReference type="PROSITE" id="PS51384">
    <property type="entry name" value="FAD_FR"/>
    <property type="match status" value="1"/>
</dbReference>
<reference evidence="11 12" key="1">
    <citation type="journal article" date="2014" name="Genome Biol. Evol.">
        <title>Comparative genomics and transcriptomics analyses reveal divergent lifestyle features of nematode endoparasitic fungus Hirsutella minnesotensis.</title>
        <authorList>
            <person name="Lai Y."/>
            <person name="Liu K."/>
            <person name="Zhang X."/>
            <person name="Zhang X."/>
            <person name="Li K."/>
            <person name="Wang N."/>
            <person name="Shu C."/>
            <person name="Wu Y."/>
            <person name="Wang C."/>
            <person name="Bushley K.E."/>
            <person name="Xiang M."/>
            <person name="Liu X."/>
        </authorList>
    </citation>
    <scope>NUCLEOTIDE SEQUENCE [LARGE SCALE GENOMIC DNA]</scope>
    <source>
        <strain evidence="11 12">3608</strain>
    </source>
</reference>
<keyword evidence="9" id="KW-1133">Transmembrane helix</keyword>
<dbReference type="EMBL" id="KQ030709">
    <property type="protein sequence ID" value="KJZ69509.1"/>
    <property type="molecule type" value="Genomic_DNA"/>
</dbReference>
<dbReference type="GO" id="GO:0052851">
    <property type="term" value="F:ferric-chelate reductase (NADPH) activity"/>
    <property type="evidence" value="ECO:0007669"/>
    <property type="project" value="UniProtKB-EC"/>
</dbReference>
<name>A0A0F8A1K8_9HYPO</name>
<feature type="transmembrane region" description="Helical" evidence="9">
    <location>
        <begin position="60"/>
        <end position="79"/>
    </location>
</feature>
<keyword evidence="5" id="KW-1003">Cell membrane</keyword>
<evidence type="ECO:0000256" key="3">
    <source>
        <dbReference type="ARBA" id="ARBA00012668"/>
    </source>
</evidence>
<accession>A0A0F8A1K8</accession>
<evidence type="ECO:0000256" key="6">
    <source>
        <dbReference type="ARBA" id="ARBA00022982"/>
    </source>
</evidence>
<evidence type="ECO:0000256" key="5">
    <source>
        <dbReference type="ARBA" id="ARBA00022475"/>
    </source>
</evidence>
<dbReference type="Gene3D" id="3.40.50.80">
    <property type="entry name" value="Nucleotide-binding domain of ferredoxin-NADP reductase (FNR) module"/>
    <property type="match status" value="1"/>
</dbReference>
<dbReference type="InterPro" id="IPR039261">
    <property type="entry name" value="FNR_nucleotide-bd"/>
</dbReference>
<dbReference type="OrthoDB" id="4494341at2759"/>
<dbReference type="InterPro" id="IPR051410">
    <property type="entry name" value="Ferric/Cupric_Reductase"/>
</dbReference>
<keyword evidence="6" id="KW-0249">Electron transport</keyword>
<dbReference type="EC" id="1.16.1.9" evidence="3"/>
<protein>
    <recommendedName>
        <fullName evidence="3">ferric-chelate reductase (NADPH)</fullName>
        <ecNumber evidence="3">1.16.1.9</ecNumber>
    </recommendedName>
</protein>
<dbReference type="AlphaFoldDB" id="A0A0F8A1K8"/>
<dbReference type="InterPro" id="IPR013121">
    <property type="entry name" value="Fe_red_NAD-bd_6"/>
</dbReference>
<dbReference type="GO" id="GO:0006879">
    <property type="term" value="P:intracellular iron ion homeostasis"/>
    <property type="evidence" value="ECO:0007669"/>
    <property type="project" value="TreeGrafter"/>
</dbReference>
<evidence type="ECO:0000256" key="7">
    <source>
        <dbReference type="ARBA" id="ARBA00023002"/>
    </source>
</evidence>
<evidence type="ECO:0000256" key="2">
    <source>
        <dbReference type="ARBA" id="ARBA00006278"/>
    </source>
</evidence>
<keyword evidence="7" id="KW-0560">Oxidoreductase</keyword>
<dbReference type="Pfam" id="PF08022">
    <property type="entry name" value="FAD_binding_8"/>
    <property type="match status" value="1"/>
</dbReference>
<evidence type="ECO:0000256" key="4">
    <source>
        <dbReference type="ARBA" id="ARBA00022448"/>
    </source>
</evidence>
<gene>
    <name evidence="11" type="ORF">HIM_11106</name>
</gene>
<feature type="transmembrane region" description="Helical" evidence="9">
    <location>
        <begin position="27"/>
        <end position="48"/>
    </location>
</feature>
<dbReference type="PANTHER" id="PTHR32361:SF26">
    <property type="entry name" value="FAD-BINDING 8 DOMAIN-CONTAINING PROTEIN-RELATED"/>
    <property type="match status" value="1"/>
</dbReference>
<comment type="subcellular location">
    <subcellularLocation>
        <location evidence="1">Cell membrane</location>
        <topology evidence="1">Multi-pass membrane protein</topology>
    </subcellularLocation>
</comment>
<dbReference type="GO" id="GO:0005886">
    <property type="term" value="C:plasma membrane"/>
    <property type="evidence" value="ECO:0007669"/>
    <property type="project" value="UniProtKB-SubCell"/>
</dbReference>
<feature type="transmembrane region" description="Helical" evidence="9">
    <location>
        <begin position="114"/>
        <end position="136"/>
    </location>
</feature>
<feature type="domain" description="FAD-binding FR-type" evidence="10">
    <location>
        <begin position="134"/>
        <end position="242"/>
    </location>
</feature>
<proteinExistence type="inferred from homology"/>
<keyword evidence="9" id="KW-0812">Transmembrane</keyword>
<dbReference type="SUPFAM" id="SSF52343">
    <property type="entry name" value="Ferredoxin reductase-like, C-terminal NADP-linked domain"/>
    <property type="match status" value="1"/>
</dbReference>
<evidence type="ECO:0000259" key="10">
    <source>
        <dbReference type="PROSITE" id="PS51384"/>
    </source>
</evidence>
<dbReference type="Gene3D" id="2.40.30.10">
    <property type="entry name" value="Translation factors"/>
    <property type="match status" value="1"/>
</dbReference>
<sequence>MFLFAGPHLGFVADVLGAPLNCTRRLHASVGLVSVVLAVFHATVCAITKGMPSVHHSRELFAVVAIVLICAQFAPLSLRRFSYEIALRAHQLLSFGLAYAIWRHLPSAGLFPRLYIYISAGLFSAGTILQLMLILYRNNLGLSRARISYDLHTIKVRLYLRRPLKVEAGQYINLWIPSASLSSFTQTHPFTVVSWSEKPQGHIDLFIEPRRGLTKDLFGLSEYGPTTSIVMFSGPHGRALSADHNENVLLIASGFGIAAQLPFVKKLIYDHHNRRTLVRRIHLVWQIDNLDIGIAAQQLLNDTLADNSVDRDYILRISIYLTSEHISKASFRTKEVAERRPKSSTIILVSVSRAAPGLVDPVVPGPVDHARVAAPAPLRGPGAARTFYKRRYKLAFEAPPRVQLPFPLSSR</sequence>
<dbReference type="PANTHER" id="PTHR32361">
    <property type="entry name" value="FERRIC/CUPRIC REDUCTASE TRANSMEMBRANE COMPONENT"/>
    <property type="match status" value="1"/>
</dbReference>
<evidence type="ECO:0000256" key="8">
    <source>
        <dbReference type="ARBA" id="ARBA00048483"/>
    </source>
</evidence>
<evidence type="ECO:0000256" key="9">
    <source>
        <dbReference type="SAM" id="Phobius"/>
    </source>
</evidence>
<dbReference type="GO" id="GO:0015677">
    <property type="term" value="P:copper ion import"/>
    <property type="evidence" value="ECO:0007669"/>
    <property type="project" value="TreeGrafter"/>
</dbReference>